<dbReference type="PANTHER" id="PTHR36742">
    <property type="entry name" value="MYOSIN-G HEAVY CHAIN-LIKE PROTEIN"/>
    <property type="match status" value="1"/>
</dbReference>
<protein>
    <submittedName>
        <fullName evidence="1">Uncharacterized protein</fullName>
    </submittedName>
</protein>
<reference evidence="1" key="1">
    <citation type="journal article" date="2018" name="Nat. Plants">
        <title>Whole-genome landscape of Medicago truncatula symbiotic genes.</title>
        <authorList>
            <person name="Pecrix Y."/>
            <person name="Gamas P."/>
            <person name="Carrere S."/>
        </authorList>
    </citation>
    <scope>NUCLEOTIDE SEQUENCE</scope>
    <source>
        <tissue evidence="1">Leaves</tissue>
    </source>
</reference>
<dbReference type="Proteomes" id="UP000265566">
    <property type="component" value="Chromosome 7"/>
</dbReference>
<gene>
    <name evidence="1" type="ORF">MtrunA17_Chr7g0228271</name>
</gene>
<proteinExistence type="predicted"/>
<name>A0A396GVW8_MEDTR</name>
<evidence type="ECO:0000313" key="1">
    <source>
        <dbReference type="EMBL" id="RHN45242.1"/>
    </source>
</evidence>
<dbReference type="EMBL" id="PSQE01000007">
    <property type="protein sequence ID" value="RHN45242.1"/>
    <property type="molecule type" value="Genomic_DNA"/>
</dbReference>
<comment type="caution">
    <text evidence="1">The sequence shown here is derived from an EMBL/GenBank/DDBJ whole genome shotgun (WGS) entry which is preliminary data.</text>
</comment>
<sequence>MISHRLIWEHFWFLGYESDGSSQRFRIQEQLEQLVGERDDDFSLPIGKNFKESECNVLNNFTKEKYQETELSK</sequence>
<organism evidence="1">
    <name type="scientific">Medicago truncatula</name>
    <name type="common">Barrel medic</name>
    <name type="synonym">Medicago tribuloides</name>
    <dbReference type="NCBI Taxonomy" id="3880"/>
    <lineage>
        <taxon>Eukaryota</taxon>
        <taxon>Viridiplantae</taxon>
        <taxon>Streptophyta</taxon>
        <taxon>Embryophyta</taxon>
        <taxon>Tracheophyta</taxon>
        <taxon>Spermatophyta</taxon>
        <taxon>Magnoliopsida</taxon>
        <taxon>eudicotyledons</taxon>
        <taxon>Gunneridae</taxon>
        <taxon>Pentapetalae</taxon>
        <taxon>rosids</taxon>
        <taxon>fabids</taxon>
        <taxon>Fabales</taxon>
        <taxon>Fabaceae</taxon>
        <taxon>Papilionoideae</taxon>
        <taxon>50 kb inversion clade</taxon>
        <taxon>NPAAA clade</taxon>
        <taxon>Hologalegina</taxon>
        <taxon>IRL clade</taxon>
        <taxon>Trifolieae</taxon>
        <taxon>Medicago</taxon>
    </lineage>
</organism>
<dbReference type="Gramene" id="rna39478">
    <property type="protein sequence ID" value="RHN45242.1"/>
    <property type="gene ID" value="gene39478"/>
</dbReference>
<dbReference type="AlphaFoldDB" id="A0A396GVW8"/>
<dbReference type="PANTHER" id="PTHR36742:SF1">
    <property type="entry name" value="MYOSIN-G HEAVY CHAIN-LIKE PROTEIN"/>
    <property type="match status" value="1"/>
</dbReference>
<accession>A0A396GVW8</accession>